<dbReference type="PROSITE" id="PS00411">
    <property type="entry name" value="KINESIN_MOTOR_1"/>
    <property type="match status" value="1"/>
</dbReference>
<comment type="subcellular location">
    <subcellularLocation>
        <location evidence="1">Cytoplasm</location>
    </subcellularLocation>
</comment>
<feature type="binding site" evidence="6">
    <location>
        <begin position="124"/>
        <end position="131"/>
    </location>
    <ligand>
        <name>ATP</name>
        <dbReference type="ChEBI" id="CHEBI:30616"/>
    </ligand>
</feature>
<evidence type="ECO:0000256" key="7">
    <source>
        <dbReference type="RuleBase" id="RU000394"/>
    </source>
</evidence>
<feature type="region of interest" description="Disordered" evidence="8">
    <location>
        <begin position="442"/>
        <end position="500"/>
    </location>
</feature>
<feature type="domain" description="Kinesin motor" evidence="10">
    <location>
        <begin position="20"/>
        <end position="376"/>
    </location>
</feature>
<dbReference type="InterPro" id="IPR027417">
    <property type="entry name" value="P-loop_NTPase"/>
</dbReference>
<protein>
    <recommendedName>
        <fullName evidence="7">Kinesin-like protein</fullName>
    </recommendedName>
</protein>
<keyword evidence="5" id="KW-0175">Coiled coil</keyword>
<dbReference type="PRINTS" id="PR00380">
    <property type="entry name" value="KINESINHEAVY"/>
</dbReference>
<evidence type="ECO:0000256" key="1">
    <source>
        <dbReference type="ARBA" id="ARBA00004496"/>
    </source>
</evidence>
<evidence type="ECO:0000256" key="9">
    <source>
        <dbReference type="SAM" id="Phobius"/>
    </source>
</evidence>
<dbReference type="GO" id="GO:0005874">
    <property type="term" value="C:microtubule"/>
    <property type="evidence" value="ECO:0007669"/>
    <property type="project" value="UniProtKB-KW"/>
</dbReference>
<comment type="similarity">
    <text evidence="6 7">Belongs to the TRAFAC class myosin-kinesin ATPase superfamily. Kinesin family.</text>
</comment>
<dbReference type="SMART" id="SM00129">
    <property type="entry name" value="KISc"/>
    <property type="match status" value="1"/>
</dbReference>
<keyword evidence="3 6" id="KW-0547">Nucleotide-binding</keyword>
<dbReference type="PROSITE" id="PS50067">
    <property type="entry name" value="KINESIN_MOTOR_2"/>
    <property type="match status" value="1"/>
</dbReference>
<dbReference type="InterPro" id="IPR001752">
    <property type="entry name" value="Kinesin_motor_dom"/>
</dbReference>
<evidence type="ECO:0000256" key="5">
    <source>
        <dbReference type="ARBA" id="ARBA00023054"/>
    </source>
</evidence>
<evidence type="ECO:0000313" key="11">
    <source>
        <dbReference type="EMBL" id="KUF96703.1"/>
    </source>
</evidence>
<dbReference type="PANTHER" id="PTHR47969">
    <property type="entry name" value="CHROMOSOME-ASSOCIATED KINESIN KIF4A-RELATED"/>
    <property type="match status" value="1"/>
</dbReference>
<dbReference type="GO" id="GO:0051231">
    <property type="term" value="P:spindle elongation"/>
    <property type="evidence" value="ECO:0007669"/>
    <property type="project" value="TreeGrafter"/>
</dbReference>
<dbReference type="InterPro" id="IPR027640">
    <property type="entry name" value="Kinesin-like_fam"/>
</dbReference>
<accession>A0A0W8DK79</accession>
<keyword evidence="2" id="KW-0963">Cytoplasm</keyword>
<comment type="caution">
    <text evidence="11">The sequence shown here is derived from an EMBL/GenBank/DDBJ whole genome shotgun (WGS) entry which is preliminary data.</text>
</comment>
<dbReference type="InterPro" id="IPR036961">
    <property type="entry name" value="Kinesin_motor_dom_sf"/>
</dbReference>
<dbReference type="GO" id="GO:0005875">
    <property type="term" value="C:microtubule associated complex"/>
    <property type="evidence" value="ECO:0007669"/>
    <property type="project" value="TreeGrafter"/>
</dbReference>
<dbReference type="SUPFAM" id="SSF52540">
    <property type="entry name" value="P-loop containing nucleoside triphosphate hydrolases"/>
    <property type="match status" value="1"/>
</dbReference>
<dbReference type="Pfam" id="PF00225">
    <property type="entry name" value="Kinesin"/>
    <property type="match status" value="1"/>
</dbReference>
<evidence type="ECO:0000256" key="8">
    <source>
        <dbReference type="SAM" id="MobiDB-lite"/>
    </source>
</evidence>
<dbReference type="EMBL" id="LNFO01000993">
    <property type="protein sequence ID" value="KUF96703.1"/>
    <property type="molecule type" value="Genomic_DNA"/>
</dbReference>
<gene>
    <name evidence="11" type="ORF">AM587_10006984</name>
</gene>
<dbReference type="GO" id="GO:0005524">
    <property type="term" value="F:ATP binding"/>
    <property type="evidence" value="ECO:0007669"/>
    <property type="project" value="UniProtKB-UniRule"/>
</dbReference>
<feature type="transmembrane region" description="Helical" evidence="9">
    <location>
        <begin position="79"/>
        <end position="96"/>
    </location>
</feature>
<feature type="compositionally biased region" description="Acidic residues" evidence="8">
    <location>
        <begin position="468"/>
        <end position="482"/>
    </location>
</feature>
<dbReference type="STRING" id="4790.A0A0W8DK79"/>
<keyword evidence="9" id="KW-0472">Membrane</keyword>
<sequence>MMLKTQDTAAACEPSSKSDAVQVAVRVRPLSTIEASQGSKVCVHVEDANVLLADKCFHFDAAFPPTTQQVYWRKNAKPMLFYACVNIAMLAAMNLMQEIIYTTLVAPIVDQFFSGYNATVFAYGQTGSGKTFTMGNDFGSSAALSNRGVIPRVIETVFKRINASRSSQRFVIKLSYLEILNEEIRDLLPKISSDKLRQMLSVRGDGDRGIIVHGLQEHTVKSADEALKLLRSGAVSRATAATSMNGKSSRSHAICTISMEYREAADGVKETRFSKFHLVDLAGSERVRRTNTQGARFKEGVSINRGLLALGNVINALSERNRTAHVPYRDSKLTRLLQDSLGGNGKTLMIACISPADVNQEETTNSLRYAARSRKIENQAVINTDRNEVELQRPDISRSSAVSSLEEANRRLTEELRLANAAKYKWKRIAEELSKELQVLKDQASKKPAKKRKKRESYETMETFFSSSDEEEDNIENDPDYVNDEHRSSKRSKVNNSSVTDDVMDEIDEMLETSAASCCACQGKCATKACACKSQSRVCSTECSCHSEKCRNRQHEDTQGDTPRVDHHEGAEFAAPSTPTRQDALQTVVTTTPVIDLMSP</sequence>
<dbReference type="Gene3D" id="3.40.850.10">
    <property type="entry name" value="Kinesin motor domain"/>
    <property type="match status" value="1"/>
</dbReference>
<evidence type="ECO:0000256" key="2">
    <source>
        <dbReference type="ARBA" id="ARBA00022490"/>
    </source>
</evidence>
<keyword evidence="9" id="KW-1133">Transmembrane helix</keyword>
<dbReference type="GO" id="GO:0008017">
    <property type="term" value="F:microtubule binding"/>
    <property type="evidence" value="ECO:0007669"/>
    <property type="project" value="InterPro"/>
</dbReference>
<evidence type="ECO:0000259" key="10">
    <source>
        <dbReference type="PROSITE" id="PS50067"/>
    </source>
</evidence>
<proteinExistence type="inferred from homology"/>
<dbReference type="OrthoDB" id="3176171at2759"/>
<keyword evidence="7" id="KW-0493">Microtubule</keyword>
<reference evidence="11 12" key="1">
    <citation type="submission" date="2015-11" db="EMBL/GenBank/DDBJ databases">
        <title>Genomes and virulence difference between two physiological races of Phytophthora nicotianae.</title>
        <authorList>
            <person name="Liu H."/>
            <person name="Ma X."/>
            <person name="Yu H."/>
            <person name="Fang D."/>
            <person name="Li Y."/>
            <person name="Wang X."/>
            <person name="Wang W."/>
            <person name="Dong Y."/>
            <person name="Xiao B."/>
        </authorList>
    </citation>
    <scope>NUCLEOTIDE SEQUENCE [LARGE SCALE GENOMIC DNA]</scope>
    <source>
        <strain evidence="12">race 0</strain>
    </source>
</reference>
<dbReference type="SMART" id="SM01114">
    <property type="entry name" value="CXC"/>
    <property type="match status" value="1"/>
</dbReference>
<keyword evidence="6 7" id="KW-0505">Motor protein</keyword>
<evidence type="ECO:0000256" key="3">
    <source>
        <dbReference type="ARBA" id="ARBA00022741"/>
    </source>
</evidence>
<evidence type="ECO:0000256" key="6">
    <source>
        <dbReference type="PROSITE-ProRule" id="PRU00283"/>
    </source>
</evidence>
<dbReference type="GO" id="GO:0005737">
    <property type="term" value="C:cytoplasm"/>
    <property type="evidence" value="ECO:0007669"/>
    <property type="project" value="UniProtKB-SubCell"/>
</dbReference>
<dbReference type="PANTHER" id="PTHR47969:SF15">
    <property type="entry name" value="CHROMOSOME-ASSOCIATED KINESIN KIF4A-RELATED"/>
    <property type="match status" value="1"/>
</dbReference>
<evidence type="ECO:0000256" key="4">
    <source>
        <dbReference type="ARBA" id="ARBA00022840"/>
    </source>
</evidence>
<dbReference type="GO" id="GO:0007052">
    <property type="term" value="P:mitotic spindle organization"/>
    <property type="evidence" value="ECO:0007669"/>
    <property type="project" value="TreeGrafter"/>
</dbReference>
<evidence type="ECO:0000313" key="12">
    <source>
        <dbReference type="Proteomes" id="UP000052943"/>
    </source>
</evidence>
<organism evidence="11 12">
    <name type="scientific">Phytophthora nicotianae</name>
    <name type="common">Potato buckeye rot agent</name>
    <name type="synonym">Phytophthora parasitica</name>
    <dbReference type="NCBI Taxonomy" id="4792"/>
    <lineage>
        <taxon>Eukaryota</taxon>
        <taxon>Sar</taxon>
        <taxon>Stramenopiles</taxon>
        <taxon>Oomycota</taxon>
        <taxon>Peronosporomycetes</taxon>
        <taxon>Peronosporales</taxon>
        <taxon>Peronosporaceae</taxon>
        <taxon>Phytophthora</taxon>
    </lineage>
</organism>
<dbReference type="AlphaFoldDB" id="A0A0W8DK79"/>
<dbReference type="GO" id="GO:0007018">
    <property type="term" value="P:microtubule-based movement"/>
    <property type="evidence" value="ECO:0007669"/>
    <property type="project" value="InterPro"/>
</dbReference>
<dbReference type="InterPro" id="IPR019821">
    <property type="entry name" value="Kinesin_motor_CS"/>
</dbReference>
<dbReference type="GO" id="GO:0003777">
    <property type="term" value="F:microtubule motor activity"/>
    <property type="evidence" value="ECO:0007669"/>
    <property type="project" value="InterPro"/>
</dbReference>
<dbReference type="InterPro" id="IPR033467">
    <property type="entry name" value="Tesmin/TSO1-like_CXC"/>
</dbReference>
<keyword evidence="9" id="KW-0812">Transmembrane</keyword>
<dbReference type="Proteomes" id="UP000052943">
    <property type="component" value="Unassembled WGS sequence"/>
</dbReference>
<name>A0A0W8DK79_PHYNI</name>
<keyword evidence="4 6" id="KW-0067">ATP-binding</keyword>